<accession>R7SFI9</accession>
<feature type="signal peptide" evidence="1">
    <location>
        <begin position="1"/>
        <end position="25"/>
    </location>
</feature>
<dbReference type="PANTHER" id="PTHR12363:SF53">
    <property type="entry name" value="MRNA TRANSPORT REGULATOR MTR10"/>
    <property type="match status" value="1"/>
</dbReference>
<dbReference type="Pfam" id="PF24138">
    <property type="entry name" value="TPR_TNPO3_IPO13_2nd"/>
    <property type="match status" value="1"/>
</dbReference>
<sequence length="377" mass="41632">MASLTGSSKTIIIQLSLALAGLALQFPDWQDTAVQSVIDRFGQNPATVSTLLEFLTVLPEEISSNSKIPVTVRCIYSSDYILIDLAICQPDEYKDGSTRLLTNNAGAIASLLTMYITASGVTTALQSQILYCLRSWVIAGEILPSAVAETPLLGFAFDALESDDLFDAAVDVLCEVIHETQEVDENMAVIEVIIPKLVELKPKLLLAKDDPEKMKGLQKSIAKLAIGECSAYHDLDIVPITFQFWMRHALSIGKRPSVSPLFLDAYRSLMRVMIRHLYFPEDPSKMAPQEADDFRSFRHVMGDTLKDCCFALEEACAGRPVSWQEIEAPLFSLRSMGAEIDPSDDRVIPKITDLMPSLADYPRPTPELYSIPAAVRL</sequence>
<feature type="chain" id="PRO_5004455510" evidence="1">
    <location>
        <begin position="26"/>
        <end position="377"/>
    </location>
</feature>
<dbReference type="InterPro" id="IPR057941">
    <property type="entry name" value="TPR_TNPO3_IPO13_2nd"/>
</dbReference>
<dbReference type="InterPro" id="IPR016024">
    <property type="entry name" value="ARM-type_fold"/>
</dbReference>
<reference evidence="4" key="1">
    <citation type="journal article" date="2012" name="Science">
        <title>The Paleozoic origin of enzymatic lignin decomposition reconstructed from 31 fungal genomes.</title>
        <authorList>
            <person name="Floudas D."/>
            <person name="Binder M."/>
            <person name="Riley R."/>
            <person name="Barry K."/>
            <person name="Blanchette R.A."/>
            <person name="Henrissat B."/>
            <person name="Martinez A.T."/>
            <person name="Otillar R."/>
            <person name="Spatafora J.W."/>
            <person name="Yadav J.S."/>
            <person name="Aerts A."/>
            <person name="Benoit I."/>
            <person name="Boyd A."/>
            <person name="Carlson A."/>
            <person name="Copeland A."/>
            <person name="Coutinho P.M."/>
            <person name="de Vries R.P."/>
            <person name="Ferreira P."/>
            <person name="Findley K."/>
            <person name="Foster B."/>
            <person name="Gaskell J."/>
            <person name="Glotzer D."/>
            <person name="Gorecki P."/>
            <person name="Heitman J."/>
            <person name="Hesse C."/>
            <person name="Hori C."/>
            <person name="Igarashi K."/>
            <person name="Jurgens J.A."/>
            <person name="Kallen N."/>
            <person name="Kersten P."/>
            <person name="Kohler A."/>
            <person name="Kuees U."/>
            <person name="Kumar T.K.A."/>
            <person name="Kuo A."/>
            <person name="LaButti K."/>
            <person name="Larrondo L.F."/>
            <person name="Lindquist E."/>
            <person name="Ling A."/>
            <person name="Lombard V."/>
            <person name="Lucas S."/>
            <person name="Lundell T."/>
            <person name="Martin R."/>
            <person name="McLaughlin D.J."/>
            <person name="Morgenstern I."/>
            <person name="Morin E."/>
            <person name="Murat C."/>
            <person name="Nagy L.G."/>
            <person name="Nolan M."/>
            <person name="Ohm R.A."/>
            <person name="Patyshakuliyeva A."/>
            <person name="Rokas A."/>
            <person name="Ruiz-Duenas F.J."/>
            <person name="Sabat G."/>
            <person name="Salamov A."/>
            <person name="Samejima M."/>
            <person name="Schmutz J."/>
            <person name="Slot J.C."/>
            <person name="St John F."/>
            <person name="Stenlid J."/>
            <person name="Sun H."/>
            <person name="Sun S."/>
            <person name="Syed K."/>
            <person name="Tsang A."/>
            <person name="Wiebenga A."/>
            <person name="Young D."/>
            <person name="Pisabarro A."/>
            <person name="Eastwood D.C."/>
            <person name="Martin F."/>
            <person name="Cullen D."/>
            <person name="Grigoriev I.V."/>
            <person name="Hibbett D.S."/>
        </authorList>
    </citation>
    <scope>NUCLEOTIDE SEQUENCE [LARGE SCALE GENOMIC DNA]</scope>
    <source>
        <strain evidence="4">MF3/22</strain>
    </source>
</reference>
<dbReference type="GeneID" id="18677365"/>
<feature type="domain" description="Exportin-1/Importin-beta-like" evidence="2">
    <location>
        <begin position="99"/>
        <end position="173"/>
    </location>
</feature>
<dbReference type="RefSeq" id="XP_007272265.1">
    <property type="nucleotide sequence ID" value="XM_007272203.1"/>
</dbReference>
<feature type="non-terminal residue" evidence="3">
    <location>
        <position position="377"/>
    </location>
</feature>
<dbReference type="KEGG" id="fme:FOMMEDRAFT_171642"/>
<dbReference type="Pfam" id="PF08389">
    <property type="entry name" value="Xpo1"/>
    <property type="match status" value="2"/>
</dbReference>
<dbReference type="InterPro" id="IPR011989">
    <property type="entry name" value="ARM-like"/>
</dbReference>
<dbReference type="InterPro" id="IPR051345">
    <property type="entry name" value="Importin_beta-like_NTR"/>
</dbReference>
<evidence type="ECO:0000313" key="3">
    <source>
        <dbReference type="EMBL" id="EJC97473.1"/>
    </source>
</evidence>
<keyword evidence="4" id="KW-1185">Reference proteome</keyword>
<dbReference type="InterPro" id="IPR013598">
    <property type="entry name" value="Exportin-1/Importin-b-like"/>
</dbReference>
<evidence type="ECO:0000313" key="4">
    <source>
        <dbReference type="Proteomes" id="UP000053630"/>
    </source>
</evidence>
<dbReference type="OMA" id="IHERNCK"/>
<protein>
    <submittedName>
        <fullName evidence="3">Xpo1-domain-containing protein</fullName>
    </submittedName>
</protein>
<evidence type="ECO:0000256" key="1">
    <source>
        <dbReference type="SAM" id="SignalP"/>
    </source>
</evidence>
<feature type="domain" description="Exportin-1/Importin-beta-like" evidence="2">
    <location>
        <begin position="9"/>
        <end position="68"/>
    </location>
</feature>
<evidence type="ECO:0000259" key="2">
    <source>
        <dbReference type="Pfam" id="PF08389"/>
    </source>
</evidence>
<dbReference type="AlphaFoldDB" id="R7SFI9"/>
<keyword evidence="1" id="KW-0732">Signal</keyword>
<name>R7SFI9_FOMME</name>
<dbReference type="OrthoDB" id="435593at2759"/>
<dbReference type="eggNOG" id="KOG2081">
    <property type="taxonomic scope" value="Eukaryota"/>
</dbReference>
<dbReference type="Proteomes" id="UP000053630">
    <property type="component" value="Unassembled WGS sequence"/>
</dbReference>
<organism evidence="3 4">
    <name type="scientific">Fomitiporia mediterranea (strain MF3/22)</name>
    <name type="common">Grapevine white-rot fungus</name>
    <dbReference type="NCBI Taxonomy" id="694068"/>
    <lineage>
        <taxon>Eukaryota</taxon>
        <taxon>Fungi</taxon>
        <taxon>Dikarya</taxon>
        <taxon>Basidiomycota</taxon>
        <taxon>Agaricomycotina</taxon>
        <taxon>Agaricomycetes</taxon>
        <taxon>Hymenochaetales</taxon>
        <taxon>Hymenochaetaceae</taxon>
        <taxon>Fomitiporia</taxon>
    </lineage>
</organism>
<dbReference type="PANTHER" id="PTHR12363">
    <property type="entry name" value="TRANSPORTIN 3 AND IMPORTIN 13"/>
    <property type="match status" value="1"/>
</dbReference>
<gene>
    <name evidence="3" type="ORF">FOMMEDRAFT_171642</name>
</gene>
<dbReference type="GO" id="GO:0006606">
    <property type="term" value="P:protein import into nucleus"/>
    <property type="evidence" value="ECO:0007669"/>
    <property type="project" value="TreeGrafter"/>
</dbReference>
<proteinExistence type="predicted"/>
<dbReference type="GO" id="GO:0005737">
    <property type="term" value="C:cytoplasm"/>
    <property type="evidence" value="ECO:0007669"/>
    <property type="project" value="TreeGrafter"/>
</dbReference>
<dbReference type="SUPFAM" id="SSF48371">
    <property type="entry name" value="ARM repeat"/>
    <property type="match status" value="1"/>
</dbReference>
<dbReference type="Gene3D" id="1.25.10.10">
    <property type="entry name" value="Leucine-rich Repeat Variant"/>
    <property type="match status" value="1"/>
</dbReference>
<dbReference type="EMBL" id="JH718335">
    <property type="protein sequence ID" value="EJC97473.1"/>
    <property type="molecule type" value="Genomic_DNA"/>
</dbReference>